<feature type="domain" description="PKD/Chitinase" evidence="1">
    <location>
        <begin position="137"/>
        <end position="227"/>
    </location>
</feature>
<sequence length="550" mass="55951">MKTLAAPNGRHAAGLMAGVLLMLVGCGGGGGATPAANTPPKAAIVLAAETATPSLGADVVLSGAGSSDAEAGALSYAWSLQSKPADSAAVLSGPQSADARFTPDRAGSYVVRLRVTDAAGATSEQDLTVAVANHVPVPVIDKSAITVLAGAPVTASAGLSYDVDGDTLSYSWSLDSKPADSSVAIAAAGAADVTFTPDRPGNYSLLVKVSDGKHPALSRLDVRVLAQSAGAVALPFTPLDARYSKSLDQVVMVSAGPDALKIADPFGGTIKTVLLPAPSKALTLSPDGKLAAVLHEGVLTLVDLVQAAVVHSAATNGAQTEVFLTNGGIAYLIGQSGGQWATPEVQVLDARSGAILPAGGINLGGYFYGTMRGVYSSIYNKALAVSAGLSPVDITYFTINPDTNAVGQVGDSPYHGDYPIGLRLFLSHNEDVVFTSVGTYFRTDKLTYLGKLDLNGSLISLSQSGGGETLALAATTGGYPDYANIYPAAYQRYTGALMQASGELTLPVINGLPSYGRAIFHSAAGYHVALVQTGGALQNAAGLKFYLTYR</sequence>
<dbReference type="CDD" id="cd00146">
    <property type="entry name" value="PKD"/>
    <property type="match status" value="2"/>
</dbReference>
<dbReference type="PROSITE" id="PS51257">
    <property type="entry name" value="PROKAR_LIPOPROTEIN"/>
    <property type="match status" value="1"/>
</dbReference>
<feature type="domain" description="PKD/Chitinase" evidence="1">
    <location>
        <begin position="45"/>
        <end position="134"/>
    </location>
</feature>
<keyword evidence="3" id="KW-1185">Reference proteome</keyword>
<gene>
    <name evidence="2" type="ORF">H3H36_12875</name>
</gene>
<reference evidence="2 3" key="1">
    <citation type="submission" date="2020-07" db="EMBL/GenBank/DDBJ databases">
        <title>Novel species isolated from subtropical streams in China.</title>
        <authorList>
            <person name="Lu H."/>
        </authorList>
    </citation>
    <scope>NUCLEOTIDE SEQUENCE [LARGE SCALE GENOMIC DNA]</scope>
    <source>
        <strain evidence="2 3">FT3S</strain>
    </source>
</reference>
<dbReference type="EMBL" id="JACEZS010000010">
    <property type="protein sequence ID" value="MBA5606248.1"/>
    <property type="molecule type" value="Genomic_DNA"/>
</dbReference>
<dbReference type="Pfam" id="PF17963">
    <property type="entry name" value="Big_9"/>
    <property type="match status" value="1"/>
</dbReference>
<dbReference type="GO" id="GO:0016020">
    <property type="term" value="C:membrane"/>
    <property type="evidence" value="ECO:0007669"/>
    <property type="project" value="TreeGrafter"/>
</dbReference>
<proteinExistence type="predicted"/>
<protein>
    <recommendedName>
        <fullName evidence="1">PKD/Chitinase domain-containing protein</fullName>
    </recommendedName>
</protein>
<dbReference type="Gene3D" id="2.60.40.10">
    <property type="entry name" value="Immunoglobulins"/>
    <property type="match status" value="2"/>
</dbReference>
<dbReference type="InterPro" id="IPR029865">
    <property type="entry name" value="KIAA0319-like"/>
</dbReference>
<dbReference type="InterPro" id="IPR013783">
    <property type="entry name" value="Ig-like_fold"/>
</dbReference>
<evidence type="ECO:0000313" key="2">
    <source>
        <dbReference type="EMBL" id="MBA5606248.1"/>
    </source>
</evidence>
<dbReference type="RefSeq" id="WP_182218148.1">
    <property type="nucleotide sequence ID" value="NZ_JACEZS010000010.1"/>
</dbReference>
<dbReference type="PANTHER" id="PTHR46182:SF2">
    <property type="entry name" value="FI19480P1"/>
    <property type="match status" value="1"/>
</dbReference>
<dbReference type="Pfam" id="PF22352">
    <property type="entry name" value="K319L-like_PKD"/>
    <property type="match status" value="1"/>
</dbReference>
<dbReference type="PANTHER" id="PTHR46182">
    <property type="entry name" value="FI19480P1"/>
    <property type="match status" value="1"/>
</dbReference>
<dbReference type="SUPFAM" id="SSF49299">
    <property type="entry name" value="PKD domain"/>
    <property type="match status" value="2"/>
</dbReference>
<dbReference type="InterPro" id="IPR035986">
    <property type="entry name" value="PKD_dom_sf"/>
</dbReference>
<accession>A0A7W2EHX3</accession>
<dbReference type="Proteomes" id="UP000566711">
    <property type="component" value="Unassembled WGS sequence"/>
</dbReference>
<comment type="caution">
    <text evidence="2">The sequence shown here is derived from an EMBL/GenBank/DDBJ whole genome shotgun (WGS) entry which is preliminary data.</text>
</comment>
<dbReference type="SMART" id="SM00089">
    <property type="entry name" value="PKD"/>
    <property type="match status" value="2"/>
</dbReference>
<dbReference type="AlphaFoldDB" id="A0A7W2EHX3"/>
<name>A0A7W2EHX3_9BURK</name>
<dbReference type="GO" id="GO:0031410">
    <property type="term" value="C:cytoplasmic vesicle"/>
    <property type="evidence" value="ECO:0007669"/>
    <property type="project" value="TreeGrafter"/>
</dbReference>
<evidence type="ECO:0000259" key="1">
    <source>
        <dbReference type="SMART" id="SM00089"/>
    </source>
</evidence>
<organism evidence="2 3">
    <name type="scientific">Rugamonas fusca</name>
    <dbReference type="NCBI Taxonomy" id="2758568"/>
    <lineage>
        <taxon>Bacteria</taxon>
        <taxon>Pseudomonadati</taxon>
        <taxon>Pseudomonadota</taxon>
        <taxon>Betaproteobacteria</taxon>
        <taxon>Burkholderiales</taxon>
        <taxon>Oxalobacteraceae</taxon>
        <taxon>Telluria group</taxon>
        <taxon>Rugamonas</taxon>
    </lineage>
</organism>
<dbReference type="SUPFAM" id="SSF75011">
    <property type="entry name" value="3-carboxy-cis,cis-mucoante lactonizing enzyme"/>
    <property type="match status" value="1"/>
</dbReference>
<evidence type="ECO:0000313" key="3">
    <source>
        <dbReference type="Proteomes" id="UP000566711"/>
    </source>
</evidence>
<dbReference type="InterPro" id="IPR022409">
    <property type="entry name" value="PKD/Chitinase_dom"/>
</dbReference>